<dbReference type="RefSeq" id="WP_345613433.1">
    <property type="nucleotide sequence ID" value="NZ_BAABJO010000062.1"/>
</dbReference>
<feature type="region of interest" description="Disordered" evidence="1">
    <location>
        <begin position="72"/>
        <end position="116"/>
    </location>
</feature>
<evidence type="ECO:0000256" key="1">
    <source>
        <dbReference type="SAM" id="MobiDB-lite"/>
    </source>
</evidence>
<dbReference type="EMBL" id="BAABJO010000062">
    <property type="protein sequence ID" value="GAA5142632.1"/>
    <property type="molecule type" value="Genomic_DNA"/>
</dbReference>
<name>A0ABP9P904_9PSEU</name>
<comment type="caution">
    <text evidence="2">The sequence shown here is derived from an EMBL/GenBank/DDBJ whole genome shotgun (WGS) entry which is preliminary data.</text>
</comment>
<evidence type="ECO:0000313" key="2">
    <source>
        <dbReference type="EMBL" id="GAA5142632.1"/>
    </source>
</evidence>
<accession>A0ABP9P904</accession>
<organism evidence="2 3">
    <name type="scientific">Pseudonocardia adelaidensis</name>
    <dbReference type="NCBI Taxonomy" id="648754"/>
    <lineage>
        <taxon>Bacteria</taxon>
        <taxon>Bacillati</taxon>
        <taxon>Actinomycetota</taxon>
        <taxon>Actinomycetes</taxon>
        <taxon>Pseudonocardiales</taxon>
        <taxon>Pseudonocardiaceae</taxon>
        <taxon>Pseudonocardia</taxon>
    </lineage>
</organism>
<evidence type="ECO:0000313" key="3">
    <source>
        <dbReference type="Proteomes" id="UP001500804"/>
    </source>
</evidence>
<keyword evidence="3" id="KW-1185">Reference proteome</keyword>
<dbReference type="Proteomes" id="UP001500804">
    <property type="component" value="Unassembled WGS sequence"/>
</dbReference>
<sequence>MGLTDKAKQLTDAALLKAGELSEVAREKAPGYIDRAADLAVKAADAAGSGVDRATGGRYHHRIEEFTAKVEHSLDRPRAAEPPTVVVEPEEAADEPITPATTNPDATDPEGPPPTR</sequence>
<gene>
    <name evidence="2" type="ORF">GCM10023320_83110</name>
</gene>
<proteinExistence type="predicted"/>
<protein>
    <recommendedName>
        <fullName evidence="4">Antitoxin protein of toxin-antitoxin system</fullName>
    </recommendedName>
</protein>
<reference evidence="3" key="1">
    <citation type="journal article" date="2019" name="Int. J. Syst. Evol. Microbiol.">
        <title>The Global Catalogue of Microorganisms (GCM) 10K type strain sequencing project: providing services to taxonomists for standard genome sequencing and annotation.</title>
        <authorList>
            <consortium name="The Broad Institute Genomics Platform"/>
            <consortium name="The Broad Institute Genome Sequencing Center for Infectious Disease"/>
            <person name="Wu L."/>
            <person name="Ma J."/>
        </authorList>
    </citation>
    <scope>NUCLEOTIDE SEQUENCE [LARGE SCALE GENOMIC DNA]</scope>
    <source>
        <strain evidence="3">JCM 18302</strain>
    </source>
</reference>
<evidence type="ECO:0008006" key="4">
    <source>
        <dbReference type="Google" id="ProtNLM"/>
    </source>
</evidence>
<feature type="compositionally biased region" description="Low complexity" evidence="1">
    <location>
        <begin position="95"/>
        <end position="106"/>
    </location>
</feature>